<proteinExistence type="predicted"/>
<reference evidence="1 2" key="1">
    <citation type="journal article" date="2012" name="J. Bacteriol.">
        <title>Genome sequence of "Candidatus Nitrosopumilus salaria" BD31, an ammonia-oxidizing archaeon from the San Francisco Bay estuary.</title>
        <authorList>
            <person name="Mosier A.C."/>
            <person name="Allen E.E."/>
            <person name="Kim M."/>
            <person name="Ferriera S."/>
            <person name="Francis C.A."/>
        </authorList>
    </citation>
    <scope>NUCLEOTIDE SEQUENCE [LARGE SCALE GENOMIC DNA]</scope>
    <source>
        <strain evidence="1 2">BD31</strain>
    </source>
</reference>
<keyword evidence="2" id="KW-1185">Reference proteome</keyword>
<gene>
    <name evidence="1" type="ORF">BD31_I0441</name>
</gene>
<evidence type="ECO:0000313" key="2">
    <source>
        <dbReference type="Proteomes" id="UP000003423"/>
    </source>
</evidence>
<dbReference type="AlphaFoldDB" id="I3D5A7"/>
<dbReference type="RefSeq" id="WP_008296850.1">
    <property type="nucleotide sequence ID" value="NZ_AEXL02000016.1"/>
</dbReference>
<organism evidence="1 2">
    <name type="scientific">Candidatus Nitrosopumilus salarius BD31</name>
    <dbReference type="NCBI Taxonomy" id="859350"/>
    <lineage>
        <taxon>Archaea</taxon>
        <taxon>Nitrososphaerota</taxon>
        <taxon>Nitrososphaeria</taxon>
        <taxon>Nitrosopumilales</taxon>
        <taxon>Nitrosopumilaceae</taxon>
        <taxon>Nitrosopumilus</taxon>
    </lineage>
</organism>
<accession>I3D5A7</accession>
<comment type="caution">
    <text evidence="1">The sequence shown here is derived from an EMBL/GenBank/DDBJ whole genome shotgun (WGS) entry which is preliminary data.</text>
</comment>
<dbReference type="Proteomes" id="UP000003423">
    <property type="component" value="Unassembled WGS sequence"/>
</dbReference>
<dbReference type="EMBL" id="AEXL02000016">
    <property type="protein sequence ID" value="EIJ66900.1"/>
    <property type="molecule type" value="Genomic_DNA"/>
</dbReference>
<sequence length="143" mass="16929">MNTKLSDSQTLVLLEVLRILRDEKNITARKKIYELFMDKKLGTSSDKETRSIIEKLNGDFDEIGFLVEEFDIKDMLFALYSDTVRRVWIALQNDIQREQNERNKNDPTAKNFGYYFTQLALEAKKYRDKNNLKEPGFTDLRHL</sequence>
<dbReference type="PATRIC" id="fig|859350.6.peg.99"/>
<name>I3D5A7_9ARCH</name>
<protein>
    <submittedName>
        <fullName evidence="1">Uncharacterized protein</fullName>
    </submittedName>
</protein>
<evidence type="ECO:0000313" key="1">
    <source>
        <dbReference type="EMBL" id="EIJ66900.1"/>
    </source>
</evidence>